<dbReference type="CDD" id="cd02968">
    <property type="entry name" value="SCO"/>
    <property type="match status" value="1"/>
</dbReference>
<dbReference type="SUPFAM" id="SSF52833">
    <property type="entry name" value="Thioredoxin-like"/>
    <property type="match status" value="1"/>
</dbReference>
<evidence type="ECO:0000259" key="5">
    <source>
        <dbReference type="PROSITE" id="PS51352"/>
    </source>
</evidence>
<dbReference type="KEGG" id="tsy:THSYN_17810"/>
<dbReference type="OrthoDB" id="9790194at2"/>
<comment type="similarity">
    <text evidence="1">Belongs to the SCO1/2 family.</text>
</comment>
<evidence type="ECO:0000313" key="7">
    <source>
        <dbReference type="Proteomes" id="UP000232638"/>
    </source>
</evidence>
<dbReference type="GO" id="GO:0046872">
    <property type="term" value="F:metal ion binding"/>
    <property type="evidence" value="ECO:0007669"/>
    <property type="project" value="UniProtKB-KW"/>
</dbReference>
<protein>
    <submittedName>
        <fullName evidence="6">SCO family protein</fullName>
    </submittedName>
</protein>
<dbReference type="Gene3D" id="3.40.30.10">
    <property type="entry name" value="Glutaredoxin"/>
    <property type="match status" value="1"/>
</dbReference>
<name>A0A2K8UAQ4_9GAMM</name>
<dbReference type="InterPro" id="IPR036249">
    <property type="entry name" value="Thioredoxin-like_sf"/>
</dbReference>
<feature type="binding site" evidence="3">
    <location>
        <position position="167"/>
    </location>
    <ligand>
        <name>Cu cation</name>
        <dbReference type="ChEBI" id="CHEBI:23378"/>
    </ligand>
</feature>
<evidence type="ECO:0000313" key="6">
    <source>
        <dbReference type="EMBL" id="AUB82617.1"/>
    </source>
</evidence>
<feature type="binding site" evidence="3">
    <location>
        <position position="76"/>
    </location>
    <ligand>
        <name>Cu cation</name>
        <dbReference type="ChEBI" id="CHEBI:23378"/>
    </ligand>
</feature>
<gene>
    <name evidence="6" type="ORF">THSYN_17810</name>
</gene>
<dbReference type="InterPro" id="IPR003782">
    <property type="entry name" value="SCO1/SenC"/>
</dbReference>
<evidence type="ECO:0000256" key="4">
    <source>
        <dbReference type="PIRSR" id="PIRSR603782-2"/>
    </source>
</evidence>
<dbReference type="FunFam" id="3.40.30.10:FF:000013">
    <property type="entry name" value="Blast:Protein SCO1 homolog, mitochondrial"/>
    <property type="match status" value="1"/>
</dbReference>
<feature type="binding site" evidence="3">
    <location>
        <position position="80"/>
    </location>
    <ligand>
        <name>Cu cation</name>
        <dbReference type="ChEBI" id="CHEBI:23378"/>
    </ligand>
</feature>
<evidence type="ECO:0000256" key="3">
    <source>
        <dbReference type="PIRSR" id="PIRSR603782-1"/>
    </source>
</evidence>
<evidence type="ECO:0000256" key="2">
    <source>
        <dbReference type="ARBA" id="ARBA00023008"/>
    </source>
</evidence>
<dbReference type="InterPro" id="IPR013766">
    <property type="entry name" value="Thioredoxin_domain"/>
</dbReference>
<dbReference type="Pfam" id="PF02630">
    <property type="entry name" value="SCO1-SenC"/>
    <property type="match status" value="1"/>
</dbReference>
<proteinExistence type="inferred from homology"/>
<keyword evidence="2 3" id="KW-0186">Copper</keyword>
<dbReference type="PROSITE" id="PS51352">
    <property type="entry name" value="THIOREDOXIN_2"/>
    <property type="match status" value="1"/>
</dbReference>
<accession>A0A2K8UAQ4</accession>
<feature type="disulfide bond" description="Redox-active" evidence="4">
    <location>
        <begin position="76"/>
        <end position="80"/>
    </location>
</feature>
<keyword evidence="4" id="KW-1015">Disulfide bond</keyword>
<dbReference type="PANTHER" id="PTHR12151">
    <property type="entry name" value="ELECTRON TRANSPORT PROTIN SCO1/SENC FAMILY MEMBER"/>
    <property type="match status" value="1"/>
</dbReference>
<sequence length="204" mass="22287">MKRTLLTLAVLALAAGLAWLLWFWEPVPAPGYQHRPLALAAPPTGGDFRLTAGGETLDLKDLRGQVVLIYFGYTWCPDICPTNLAFIAAALKALTPEELARVQVLFISVDPQRDDPRRLAQYAGYFHPRIRGVTGSADQVAAAARRYGAAYRRVEQSDSAMGYLVDHSAYTYLVDPRGTLVQTLDHATPPPVITAAIRKLLDAG</sequence>
<dbReference type="PANTHER" id="PTHR12151:SF25">
    <property type="entry name" value="LINALOOL DEHYDRATASE_ISOMERASE DOMAIN-CONTAINING PROTEIN"/>
    <property type="match status" value="1"/>
</dbReference>
<keyword evidence="7" id="KW-1185">Reference proteome</keyword>
<organism evidence="6 7">
    <name type="scientific">Candidatus Thiodictyon syntrophicum</name>
    <dbReference type="NCBI Taxonomy" id="1166950"/>
    <lineage>
        <taxon>Bacteria</taxon>
        <taxon>Pseudomonadati</taxon>
        <taxon>Pseudomonadota</taxon>
        <taxon>Gammaproteobacteria</taxon>
        <taxon>Chromatiales</taxon>
        <taxon>Chromatiaceae</taxon>
        <taxon>Thiodictyon</taxon>
    </lineage>
</organism>
<dbReference type="RefSeq" id="WP_100920337.1">
    <property type="nucleotide sequence ID" value="NZ_CP020370.1"/>
</dbReference>
<dbReference type="Proteomes" id="UP000232638">
    <property type="component" value="Chromosome"/>
</dbReference>
<dbReference type="EMBL" id="CP020370">
    <property type="protein sequence ID" value="AUB82617.1"/>
    <property type="molecule type" value="Genomic_DNA"/>
</dbReference>
<feature type="domain" description="Thioredoxin" evidence="5">
    <location>
        <begin position="28"/>
        <end position="202"/>
    </location>
</feature>
<reference evidence="6 7" key="1">
    <citation type="submission" date="2017-03" db="EMBL/GenBank/DDBJ databases">
        <title>Complete genome sequence of Candidatus 'Thiodictyon syntrophicum' sp. nov. strain Cad16T, a photolithoautotroph purple sulfur bacterium isolated from an alpine meromictic lake.</title>
        <authorList>
            <person name="Luedin S.M."/>
            <person name="Pothier J.F."/>
            <person name="Danza F."/>
            <person name="Storelli N."/>
            <person name="Wittwer M."/>
            <person name="Tonolla M."/>
        </authorList>
    </citation>
    <scope>NUCLEOTIDE SEQUENCE [LARGE SCALE GENOMIC DNA]</scope>
    <source>
        <strain evidence="6 7">Cad16T</strain>
    </source>
</reference>
<dbReference type="AlphaFoldDB" id="A0A2K8UAQ4"/>
<keyword evidence="3" id="KW-0479">Metal-binding</keyword>
<evidence type="ECO:0000256" key="1">
    <source>
        <dbReference type="ARBA" id="ARBA00010996"/>
    </source>
</evidence>